<dbReference type="AlphaFoldDB" id="A0A370HY72"/>
<dbReference type="InterPro" id="IPR027417">
    <property type="entry name" value="P-loop_NTPase"/>
</dbReference>
<evidence type="ECO:0000313" key="6">
    <source>
        <dbReference type="EMBL" id="RDI63463.1"/>
    </source>
</evidence>
<feature type="repeat" description="WD" evidence="3">
    <location>
        <begin position="1158"/>
        <end position="1199"/>
    </location>
</feature>
<dbReference type="PROSITE" id="PS00678">
    <property type="entry name" value="WD_REPEATS_1"/>
    <property type="match status" value="4"/>
</dbReference>
<comment type="caution">
    <text evidence="6">The sequence shown here is derived from an EMBL/GenBank/DDBJ whole genome shotgun (WGS) entry which is preliminary data.</text>
</comment>
<gene>
    <name evidence="6" type="ORF">DFR76_110160</name>
</gene>
<keyword evidence="7" id="KW-1185">Reference proteome</keyword>
<dbReference type="PROSITE" id="PS50082">
    <property type="entry name" value="WD_REPEATS_2"/>
    <property type="match status" value="9"/>
</dbReference>
<proteinExistence type="predicted"/>
<keyword evidence="2" id="KW-0677">Repeat</keyword>
<keyword evidence="4" id="KW-0472">Membrane</keyword>
<dbReference type="SMART" id="SM00320">
    <property type="entry name" value="WD40"/>
    <property type="match status" value="12"/>
</dbReference>
<dbReference type="InterPro" id="IPR020472">
    <property type="entry name" value="WD40_PAC1"/>
</dbReference>
<feature type="transmembrane region" description="Helical" evidence="4">
    <location>
        <begin position="539"/>
        <end position="559"/>
    </location>
</feature>
<evidence type="ECO:0000256" key="3">
    <source>
        <dbReference type="PROSITE-ProRule" id="PRU00221"/>
    </source>
</evidence>
<dbReference type="PANTHER" id="PTHR22847:SF637">
    <property type="entry name" value="WD REPEAT DOMAIN 5B"/>
    <property type="match status" value="1"/>
</dbReference>
<keyword evidence="1 3" id="KW-0853">WD repeat</keyword>
<feature type="repeat" description="WD" evidence="3">
    <location>
        <begin position="626"/>
        <end position="667"/>
    </location>
</feature>
<feature type="repeat" description="WD" evidence="3">
    <location>
        <begin position="939"/>
        <end position="965"/>
    </location>
</feature>
<dbReference type="SUPFAM" id="SSF50978">
    <property type="entry name" value="WD40 repeat-like"/>
    <property type="match status" value="2"/>
</dbReference>
<dbReference type="InterPro" id="IPR001680">
    <property type="entry name" value="WD40_rpt"/>
</dbReference>
<dbReference type="PANTHER" id="PTHR22847">
    <property type="entry name" value="WD40 REPEAT PROTEIN"/>
    <property type="match status" value="1"/>
</dbReference>
<dbReference type="InterPro" id="IPR019775">
    <property type="entry name" value="WD40_repeat_CS"/>
</dbReference>
<dbReference type="Gene3D" id="2.130.10.10">
    <property type="entry name" value="YVTN repeat-like/Quinoprotein amine dehydrogenase"/>
    <property type="match status" value="3"/>
</dbReference>
<keyword evidence="4" id="KW-1133">Transmembrane helix</keyword>
<protein>
    <submittedName>
        <fullName evidence="6">WD40 repeat protein</fullName>
    </submittedName>
</protein>
<dbReference type="InterPro" id="IPR015943">
    <property type="entry name" value="WD40/YVTN_repeat-like_dom_sf"/>
</dbReference>
<dbReference type="Pfam" id="PF20703">
    <property type="entry name" value="nSTAND1"/>
    <property type="match status" value="1"/>
</dbReference>
<feature type="repeat" description="WD" evidence="3">
    <location>
        <begin position="848"/>
        <end position="889"/>
    </location>
</feature>
<evidence type="ECO:0000256" key="4">
    <source>
        <dbReference type="SAM" id="Phobius"/>
    </source>
</evidence>
<keyword evidence="4" id="KW-0812">Transmembrane</keyword>
<reference evidence="6 7" key="1">
    <citation type="submission" date="2018-07" db="EMBL/GenBank/DDBJ databases">
        <title>Genomic Encyclopedia of Type Strains, Phase IV (KMG-IV): sequencing the most valuable type-strain genomes for metagenomic binning, comparative biology and taxonomic classification.</title>
        <authorList>
            <person name="Goeker M."/>
        </authorList>
    </citation>
    <scope>NUCLEOTIDE SEQUENCE [LARGE SCALE GENOMIC DNA]</scope>
    <source>
        <strain evidence="6 7">DSM 44290</strain>
    </source>
</reference>
<evidence type="ECO:0000259" key="5">
    <source>
        <dbReference type="Pfam" id="PF20703"/>
    </source>
</evidence>
<dbReference type="SUPFAM" id="SSF52540">
    <property type="entry name" value="P-loop containing nucleoside triphosphate hydrolases"/>
    <property type="match status" value="1"/>
</dbReference>
<feature type="repeat" description="WD" evidence="3">
    <location>
        <begin position="759"/>
        <end position="792"/>
    </location>
</feature>
<dbReference type="PROSITE" id="PS50294">
    <property type="entry name" value="WD_REPEATS_REGION"/>
    <property type="match status" value="5"/>
</dbReference>
<dbReference type="RefSeq" id="WP_147288050.1">
    <property type="nucleotide sequence ID" value="NZ_QQBC01000010.1"/>
</dbReference>
<dbReference type="InterPro" id="IPR049052">
    <property type="entry name" value="nSTAND1"/>
</dbReference>
<evidence type="ECO:0000313" key="7">
    <source>
        <dbReference type="Proteomes" id="UP000254869"/>
    </source>
</evidence>
<feature type="domain" description="Novel STAND NTPase 1" evidence="5">
    <location>
        <begin position="131"/>
        <end position="492"/>
    </location>
</feature>
<feature type="repeat" description="WD" evidence="3">
    <location>
        <begin position="672"/>
        <end position="713"/>
    </location>
</feature>
<organism evidence="6 7">
    <name type="scientific">Nocardia pseudobrasiliensis</name>
    <dbReference type="NCBI Taxonomy" id="45979"/>
    <lineage>
        <taxon>Bacteria</taxon>
        <taxon>Bacillati</taxon>
        <taxon>Actinomycetota</taxon>
        <taxon>Actinomycetes</taxon>
        <taxon>Mycobacteriales</taxon>
        <taxon>Nocardiaceae</taxon>
        <taxon>Nocardia</taxon>
    </lineage>
</organism>
<dbReference type="STRING" id="1210086.GCA_001613105_07177"/>
<evidence type="ECO:0000256" key="2">
    <source>
        <dbReference type="ARBA" id="ARBA00022737"/>
    </source>
</evidence>
<name>A0A370HY72_9NOCA</name>
<sequence>MNIRTTGRPRGRDDGGPAAGGRGVFAARLDELFAAAAALPVKSVIRAANARVGEGGGRVTAQRISDWRRGNRTPATFESVRPVLQVLIEEARRGPAANRRIDPALLDLDRWHAVWKAARTEPDPSELDRPPYRGLLAYRAEDRDLYFGRKAVERQLHELVSAVEAEEVTHLVLLLGGAGVGKSSLLAAGLQAAPGSRVPIMMTPGEDPSSALRTALADAPTGRRLLLVDHGEQLFTRCLGAEARQRFLDELAALADPHAEAPTTVVMAIDTTHLNDLGRHPLLLSAMRDRSMVLEPMTEQQMRDAIVGPASAVGLRVEDSLVEVLLRDMAALDPQNTVRLGTLSYALAKTWENRRGRTLTVEAYREIGGVEGAFAKGCERIWALLNAQEQELTRHLLVALTIAGPTAVVRDRVPAHLLIDEAADPAAMRAVITRLIEERAIREYDGDLELVSDLVLTAWPRMCEWLTEEKEFALERQRIETDAREWARQRKPDALLYNRTRLEDAVDVLRHTETSNRLARQFVAESLSRQRRLVRRRRARWAVVAVSTVAAVVLAIAVVTQHLTVSRERQDARVDALLAESQRVEQNNPGLSTQLALAAYRMSPRAGNARARLLATQTLPQEMVSTARHSGPVLAVAADTDRHLVASAGADGAVRLWNLTDRQPLTGHGQPLECRCGGVESVAFAPGGGALAAAGDDGILRLWDVAAARQIGSFDLGTPATTLVYLPDGHTLAVGGVDGSVSFLDVLAPQAINRLGPAVAAGVDPVRVLALAPDAPVLASGGDDRTVRLWSVADPAHPTPIGSAIEVPGALQALAYGPGGRLAAGTADGSIQVWDVHDPAAARLIDRLDDRRVPVAGLSFALGGGFLIAASVDGTMRVWDTRRTDRVSPAGWEVHDNSDSVRALVVTSDTQMVTAGSDGRLRVWGTAIASVPIAFDGTLSSVGFDRDGELLADGRHDGRVGLWDITDPPRSRFLGELIAGPPSRQGVEVALRPDHAMLATSDGTAVRLWSLADPARPAALNLSSPDRLTAPVVFGPNGSRLLTGVDGRSLRLWDVSDAAAVRPVGARLIGSDRDLRAAALTTGGSVVAAADDASRIHIWDLSDPVRSAPRISLDTKGSTVLALRFAPDGKTLFSAEDTGAIHVYDVADPAHAHEIGSVRAHPAAIRTLDIDASGHRLATGGDDQTARLWDITDPAHPTSLGEPLAAPIGWTWFVRFDPRAEDRLFGIGDKASVRWFTDPDTVAAELCETLPPHIDESAWRDLFGAMPRVELCP</sequence>
<accession>A0A370HY72</accession>
<dbReference type="Pfam" id="PF00400">
    <property type="entry name" value="WD40"/>
    <property type="match status" value="6"/>
</dbReference>
<dbReference type="PRINTS" id="PR00320">
    <property type="entry name" value="GPROTEINBRPT"/>
</dbReference>
<evidence type="ECO:0000256" key="1">
    <source>
        <dbReference type="ARBA" id="ARBA00022574"/>
    </source>
</evidence>
<dbReference type="InterPro" id="IPR036322">
    <property type="entry name" value="WD40_repeat_dom_sf"/>
</dbReference>
<dbReference type="EMBL" id="QQBC01000010">
    <property type="protein sequence ID" value="RDI63463.1"/>
    <property type="molecule type" value="Genomic_DNA"/>
</dbReference>
<feature type="repeat" description="WD" evidence="3">
    <location>
        <begin position="894"/>
        <end position="924"/>
    </location>
</feature>
<dbReference type="Proteomes" id="UP000254869">
    <property type="component" value="Unassembled WGS sequence"/>
</dbReference>
<feature type="repeat" description="WD" evidence="3">
    <location>
        <begin position="822"/>
        <end position="844"/>
    </location>
</feature>
<feature type="repeat" description="WD" evidence="3">
    <location>
        <begin position="1032"/>
        <end position="1063"/>
    </location>
</feature>